<name>A0A4Y2LFV7_ARAVE</name>
<dbReference type="EMBL" id="BGPR01005806">
    <property type="protein sequence ID" value="GBN13568.1"/>
    <property type="molecule type" value="Genomic_DNA"/>
</dbReference>
<organism evidence="2 3">
    <name type="scientific">Araneus ventricosus</name>
    <name type="common">Orbweaver spider</name>
    <name type="synonym">Epeira ventricosa</name>
    <dbReference type="NCBI Taxonomy" id="182803"/>
    <lineage>
        <taxon>Eukaryota</taxon>
        <taxon>Metazoa</taxon>
        <taxon>Ecdysozoa</taxon>
        <taxon>Arthropoda</taxon>
        <taxon>Chelicerata</taxon>
        <taxon>Arachnida</taxon>
        <taxon>Araneae</taxon>
        <taxon>Araneomorphae</taxon>
        <taxon>Entelegynae</taxon>
        <taxon>Araneoidea</taxon>
        <taxon>Araneidae</taxon>
        <taxon>Araneus</taxon>
    </lineage>
</organism>
<evidence type="ECO:0000313" key="3">
    <source>
        <dbReference type="Proteomes" id="UP000499080"/>
    </source>
</evidence>
<dbReference type="AlphaFoldDB" id="A0A4Y2LFV7"/>
<evidence type="ECO:0000313" key="2">
    <source>
        <dbReference type="EMBL" id="GBN13568.1"/>
    </source>
</evidence>
<proteinExistence type="predicted"/>
<keyword evidence="1" id="KW-0812">Transmembrane</keyword>
<comment type="caution">
    <text evidence="2">The sequence shown here is derived from an EMBL/GenBank/DDBJ whole genome shotgun (WGS) entry which is preliminary data.</text>
</comment>
<keyword evidence="1" id="KW-1133">Transmembrane helix</keyword>
<dbReference type="Proteomes" id="UP000499080">
    <property type="component" value="Unassembled WGS sequence"/>
</dbReference>
<evidence type="ECO:0000256" key="1">
    <source>
        <dbReference type="SAM" id="Phobius"/>
    </source>
</evidence>
<keyword evidence="1" id="KW-0472">Membrane</keyword>
<sequence>MVCCDIGLMTELEMTHLKLHSFSLHIFSLLLFLQAQINASLMAGSSARKLGFFSVFEEPLVWNVVVFEDGDLSPPVEVVEALLEQDSSFIFLQDLLRLASDLVAQDEVWKSYVETGTDNTKFGSF</sequence>
<feature type="transmembrane region" description="Helical" evidence="1">
    <location>
        <begin position="22"/>
        <end position="43"/>
    </location>
</feature>
<gene>
    <name evidence="2" type="ORF">AVEN_120584_1</name>
</gene>
<reference evidence="2 3" key="1">
    <citation type="journal article" date="2019" name="Sci. Rep.">
        <title>Orb-weaving spider Araneus ventricosus genome elucidates the spidroin gene catalogue.</title>
        <authorList>
            <person name="Kono N."/>
            <person name="Nakamura H."/>
            <person name="Ohtoshi R."/>
            <person name="Moran D.A.P."/>
            <person name="Shinohara A."/>
            <person name="Yoshida Y."/>
            <person name="Fujiwara M."/>
            <person name="Mori M."/>
            <person name="Tomita M."/>
            <person name="Arakawa K."/>
        </authorList>
    </citation>
    <scope>NUCLEOTIDE SEQUENCE [LARGE SCALE GENOMIC DNA]</scope>
</reference>
<accession>A0A4Y2LFV7</accession>
<protein>
    <submittedName>
        <fullName evidence="2">Uncharacterized protein</fullName>
    </submittedName>
</protein>
<keyword evidence="3" id="KW-1185">Reference proteome</keyword>